<organism evidence="1">
    <name type="scientific">marine sediment metagenome</name>
    <dbReference type="NCBI Taxonomy" id="412755"/>
    <lineage>
        <taxon>unclassified sequences</taxon>
        <taxon>metagenomes</taxon>
        <taxon>ecological metagenomes</taxon>
    </lineage>
</organism>
<gene>
    <name evidence="1" type="ORF">LCGC14_1250880</name>
</gene>
<accession>A0A0F9L6T7</accession>
<reference evidence="1" key="1">
    <citation type="journal article" date="2015" name="Nature">
        <title>Complex archaea that bridge the gap between prokaryotes and eukaryotes.</title>
        <authorList>
            <person name="Spang A."/>
            <person name="Saw J.H."/>
            <person name="Jorgensen S.L."/>
            <person name="Zaremba-Niedzwiedzka K."/>
            <person name="Martijn J."/>
            <person name="Lind A.E."/>
            <person name="van Eijk R."/>
            <person name="Schleper C."/>
            <person name="Guy L."/>
            <person name="Ettema T.J."/>
        </authorList>
    </citation>
    <scope>NUCLEOTIDE SEQUENCE</scope>
</reference>
<dbReference type="AlphaFoldDB" id="A0A0F9L6T7"/>
<evidence type="ECO:0000313" key="1">
    <source>
        <dbReference type="EMBL" id="KKM89218.1"/>
    </source>
</evidence>
<comment type="caution">
    <text evidence="1">The sequence shown here is derived from an EMBL/GenBank/DDBJ whole genome shotgun (WGS) entry which is preliminary data.</text>
</comment>
<dbReference type="EMBL" id="LAZR01006854">
    <property type="protein sequence ID" value="KKM89218.1"/>
    <property type="molecule type" value="Genomic_DNA"/>
</dbReference>
<protein>
    <submittedName>
        <fullName evidence="1">Uncharacterized protein</fullName>
    </submittedName>
</protein>
<proteinExistence type="predicted"/>
<sequence>MKREAIAVFNPSNELERAIQEASKNFLGNWLSMYQCKLMAKAISSLKYLDEEWVDDANLLLHRVNYFFKDQFTEDHSEMIFVTHLLFLRDILENKEINSYIHSPVVFLSSMLANYFFREYPIHILIDVDILRSENPKVKFFDIGGCIIVDGEDVIVDSSIKSIDCKENKSMKMEVDPAEISNMQFQMKAAASLVDKGVFKIDEHERALLPDTDVWDKERRTQATIYMVQPGETGEVGVKYSDGFELTIPKNFFDSRFLVI</sequence>
<name>A0A0F9L6T7_9ZZZZ</name>